<dbReference type="RefSeq" id="WP_077848851.1">
    <property type="nucleotide sequence ID" value="NZ_LZZM01000198.1"/>
</dbReference>
<dbReference type="AlphaFoldDB" id="A0A1S8TA65"/>
<reference evidence="1 2" key="1">
    <citation type="submission" date="2016-05" db="EMBL/GenBank/DDBJ databases">
        <title>Microbial solvent formation.</title>
        <authorList>
            <person name="Poehlein A."/>
            <person name="Montoya Solano J.D."/>
            <person name="Flitsch S."/>
            <person name="Krabben P."/>
            <person name="Duerre P."/>
            <person name="Daniel R."/>
        </authorList>
    </citation>
    <scope>NUCLEOTIDE SEQUENCE [LARGE SCALE GENOMIC DNA]</scope>
    <source>
        <strain evidence="1 2">DSM 2619</strain>
    </source>
</reference>
<gene>
    <name evidence="1" type="ORF">CLPUN_38670</name>
</gene>
<accession>A0A1S8TA65</accession>
<keyword evidence="2" id="KW-1185">Reference proteome</keyword>
<dbReference type="STRING" id="29367.CLPUN_38670"/>
<organism evidence="1 2">
    <name type="scientific">Clostridium puniceum</name>
    <dbReference type="NCBI Taxonomy" id="29367"/>
    <lineage>
        <taxon>Bacteria</taxon>
        <taxon>Bacillati</taxon>
        <taxon>Bacillota</taxon>
        <taxon>Clostridia</taxon>
        <taxon>Eubacteriales</taxon>
        <taxon>Clostridiaceae</taxon>
        <taxon>Clostridium</taxon>
    </lineage>
</organism>
<evidence type="ECO:0000313" key="1">
    <source>
        <dbReference type="EMBL" id="OOM74519.1"/>
    </source>
</evidence>
<dbReference type="OrthoDB" id="1911444at2"/>
<sequence>MNKEYINALEAAEKYNLFLKVVTSVKSFDSYNSFFNIYEEAEEPCRRMVILTKSKDLEEVYDENPTEKIDEGKIVDGIIWIKDYSLLVNPDKIDLTNLTVSKNLVEELL</sequence>
<comment type="caution">
    <text evidence="1">The sequence shown here is derived from an EMBL/GenBank/DDBJ whole genome shotgun (WGS) entry which is preliminary data.</text>
</comment>
<proteinExistence type="predicted"/>
<dbReference type="EMBL" id="LZZM01000198">
    <property type="protein sequence ID" value="OOM74519.1"/>
    <property type="molecule type" value="Genomic_DNA"/>
</dbReference>
<evidence type="ECO:0000313" key="2">
    <source>
        <dbReference type="Proteomes" id="UP000190890"/>
    </source>
</evidence>
<name>A0A1S8TA65_9CLOT</name>
<dbReference type="Proteomes" id="UP000190890">
    <property type="component" value="Unassembled WGS sequence"/>
</dbReference>
<protein>
    <submittedName>
        <fullName evidence="1">Uncharacterized protein</fullName>
    </submittedName>
</protein>